<evidence type="ECO:0000256" key="6">
    <source>
        <dbReference type="ARBA" id="ARBA00022840"/>
    </source>
</evidence>
<dbReference type="Proteomes" id="UP000502179">
    <property type="component" value="Chromosome"/>
</dbReference>
<feature type="domain" description="Nucleotidyl transferase" evidence="9">
    <location>
        <begin position="6"/>
        <end position="259"/>
    </location>
</feature>
<evidence type="ECO:0000313" key="12">
    <source>
        <dbReference type="Proteomes" id="UP000502179"/>
    </source>
</evidence>
<dbReference type="InterPro" id="IPR029044">
    <property type="entry name" value="Nucleotide-diphossugar_trans"/>
</dbReference>
<dbReference type="Pfam" id="PF00483">
    <property type="entry name" value="NTP_transferase"/>
    <property type="match status" value="1"/>
</dbReference>
<dbReference type="AlphaFoldDB" id="A0A6G7PWV6"/>
<dbReference type="SUPFAM" id="SSF53448">
    <property type="entry name" value="Nucleotide-diphospho-sugar transferases"/>
    <property type="match status" value="1"/>
</dbReference>
<evidence type="ECO:0000256" key="7">
    <source>
        <dbReference type="ARBA" id="ARBA00023056"/>
    </source>
</evidence>
<evidence type="ECO:0000256" key="1">
    <source>
        <dbReference type="ARBA" id="ARBA00010443"/>
    </source>
</evidence>
<evidence type="ECO:0000259" key="9">
    <source>
        <dbReference type="Pfam" id="PF00483"/>
    </source>
</evidence>
<evidence type="ECO:0000256" key="8">
    <source>
        <dbReference type="ARBA" id="ARBA00023277"/>
    </source>
</evidence>
<feature type="domain" description="Glucose-1-phosphate adenylyltransferase/Bifunctional protein GlmU-like C-terminal hexapeptide" evidence="10">
    <location>
        <begin position="303"/>
        <end position="369"/>
    </location>
</feature>
<dbReference type="PROSITE" id="PS00809">
    <property type="entry name" value="ADP_GLC_PYROPHOSPH_2"/>
    <property type="match status" value="1"/>
</dbReference>
<keyword evidence="6" id="KW-0067">ATP-binding</keyword>
<dbReference type="KEGG" id="tav:G4V39_07210"/>
<name>A0A6G7PWV6_9BACT</name>
<dbReference type="InterPro" id="IPR011004">
    <property type="entry name" value="Trimer_LpxA-like_sf"/>
</dbReference>
<dbReference type="GO" id="GO:0005978">
    <property type="term" value="P:glycogen biosynthetic process"/>
    <property type="evidence" value="ECO:0007669"/>
    <property type="project" value="UniProtKB-KW"/>
</dbReference>
<dbReference type="Pfam" id="PF24894">
    <property type="entry name" value="Hexapep_GlmU"/>
    <property type="match status" value="1"/>
</dbReference>
<evidence type="ECO:0000313" key="11">
    <source>
        <dbReference type="EMBL" id="QIJ72067.1"/>
    </source>
</evidence>
<organism evidence="11 12">
    <name type="scientific">Thermosulfuriphilus ammonigenes</name>
    <dbReference type="NCBI Taxonomy" id="1936021"/>
    <lineage>
        <taxon>Bacteria</taxon>
        <taxon>Pseudomonadati</taxon>
        <taxon>Thermodesulfobacteriota</taxon>
        <taxon>Thermodesulfobacteria</taxon>
        <taxon>Thermodesulfobacteriales</taxon>
        <taxon>Thermodesulfobacteriaceae</taxon>
        <taxon>Thermosulfuriphilus</taxon>
    </lineage>
</organism>
<evidence type="ECO:0000256" key="4">
    <source>
        <dbReference type="ARBA" id="ARBA00022695"/>
    </source>
</evidence>
<dbReference type="SUPFAM" id="SSF51161">
    <property type="entry name" value="Trimeric LpxA-like enzymes"/>
    <property type="match status" value="1"/>
</dbReference>
<dbReference type="InterPro" id="IPR011831">
    <property type="entry name" value="ADP-Glc_PPase"/>
</dbReference>
<dbReference type="InterPro" id="IPR056818">
    <property type="entry name" value="GlmU/GlgC-like_hexapep"/>
</dbReference>
<keyword evidence="2" id="KW-0321">Glycogen metabolism</keyword>
<evidence type="ECO:0000259" key="10">
    <source>
        <dbReference type="Pfam" id="PF24894"/>
    </source>
</evidence>
<sequence length="414" mass="46613">MDRVVAMILAGGRVDELSVLTFFRPKSAVPFGGLYRVIDFPMSNLMHSGIERAGVLSQYRPYSLINHLDAGAPWDMVGRRRGVFILPPFKGLQASDWYKGTADAVYQNLDFIARFDPELVLIISGDHIYRMDYRPLIEFHRRHRADLTVAFTEIKDITGAHRFGQGEIEDTYPDGGPLVSYVEKPSQLIHPWASLTIYVFRRPVLEEVLEANAQESSHEFGRDIIPKMLGIYRVFGYKHRGYWGYSRTIEEYWQTNMDLLGPLPKIDLCAWQIRTNLAHRDVRDRQPTIVGPKARIENTLFYNGGEILGEVVNSILFPGVRIAEGARVKNSILFYDTVVETGAHLEKVIADAGVVVEAGVRVGAEAGWDGPVTVIGRQSRVASGVEIEPGVTIYPHLTPEAFSRPRYRSGEVIQ</sequence>
<keyword evidence="4 11" id="KW-0548">Nucleotidyltransferase</keyword>
<keyword evidence="5" id="KW-0547">Nucleotide-binding</keyword>
<dbReference type="Gene3D" id="3.90.550.10">
    <property type="entry name" value="Spore Coat Polysaccharide Biosynthesis Protein SpsA, Chain A"/>
    <property type="match status" value="1"/>
</dbReference>
<dbReference type="InterPro" id="IPR005836">
    <property type="entry name" value="ADP_Glu_pyroP_CS"/>
</dbReference>
<reference evidence="11 12" key="1">
    <citation type="submission" date="2020-02" db="EMBL/GenBank/DDBJ databases">
        <title>Genome analysis of Thermosulfuriphilus ammonigenes ST65T, an anaerobic thermophilic chemolithoautotrophic bacterium isolated from a deep-sea hydrothermal vent.</title>
        <authorList>
            <person name="Slobodkina G."/>
            <person name="Allioux M."/>
            <person name="Merkel A."/>
            <person name="Alain K."/>
            <person name="Jebbar M."/>
            <person name="Slobodkin A."/>
        </authorList>
    </citation>
    <scope>NUCLEOTIDE SEQUENCE [LARGE SCALE GENOMIC DNA]</scope>
    <source>
        <strain evidence="11 12">ST65</strain>
    </source>
</reference>
<dbReference type="InterPro" id="IPR005835">
    <property type="entry name" value="NTP_transferase_dom"/>
</dbReference>
<dbReference type="CDD" id="cd02508">
    <property type="entry name" value="ADP_Glucose_PP"/>
    <property type="match status" value="1"/>
</dbReference>
<evidence type="ECO:0000256" key="2">
    <source>
        <dbReference type="ARBA" id="ARBA00022600"/>
    </source>
</evidence>
<evidence type="ECO:0000256" key="3">
    <source>
        <dbReference type="ARBA" id="ARBA00022679"/>
    </source>
</evidence>
<keyword evidence="3 11" id="KW-0808">Transferase</keyword>
<keyword evidence="12" id="KW-1185">Reference proteome</keyword>
<proteinExistence type="inferred from homology"/>
<keyword evidence="7" id="KW-0320">Glycogen biosynthesis</keyword>
<protein>
    <submittedName>
        <fullName evidence="11">Glucose-1-phosphate adenylyltransferase</fullName>
    </submittedName>
</protein>
<dbReference type="PANTHER" id="PTHR43523:SF2">
    <property type="entry name" value="GLUCOSE-1-PHOSPHATE ADENYLYLTRANSFERASE"/>
    <property type="match status" value="1"/>
</dbReference>
<dbReference type="GO" id="GO:0005524">
    <property type="term" value="F:ATP binding"/>
    <property type="evidence" value="ECO:0007669"/>
    <property type="project" value="UniProtKB-KW"/>
</dbReference>
<dbReference type="PANTHER" id="PTHR43523">
    <property type="entry name" value="GLUCOSE-1-PHOSPHATE ADENYLYLTRANSFERASE-RELATED"/>
    <property type="match status" value="1"/>
</dbReference>
<dbReference type="EMBL" id="CP048877">
    <property type="protein sequence ID" value="QIJ72067.1"/>
    <property type="molecule type" value="Genomic_DNA"/>
</dbReference>
<dbReference type="Gene3D" id="2.160.10.10">
    <property type="entry name" value="Hexapeptide repeat proteins"/>
    <property type="match status" value="1"/>
</dbReference>
<accession>A0A6G7PWV6</accession>
<dbReference type="GO" id="GO:0008878">
    <property type="term" value="F:glucose-1-phosphate adenylyltransferase activity"/>
    <property type="evidence" value="ECO:0007669"/>
    <property type="project" value="InterPro"/>
</dbReference>
<gene>
    <name evidence="11" type="ORF">G4V39_07210</name>
</gene>
<dbReference type="RefSeq" id="WP_166032284.1">
    <property type="nucleotide sequence ID" value="NZ_CP048877.1"/>
</dbReference>
<evidence type="ECO:0000256" key="5">
    <source>
        <dbReference type="ARBA" id="ARBA00022741"/>
    </source>
</evidence>
<comment type="similarity">
    <text evidence="1">Belongs to the bacterial/plant glucose-1-phosphate adenylyltransferase family.</text>
</comment>
<keyword evidence="8" id="KW-0119">Carbohydrate metabolism</keyword>